<dbReference type="GO" id="GO:0046872">
    <property type="term" value="F:metal ion binding"/>
    <property type="evidence" value="ECO:0007669"/>
    <property type="project" value="UniProtKB-KW"/>
</dbReference>
<dbReference type="InterPro" id="IPR012337">
    <property type="entry name" value="RNaseH-like_sf"/>
</dbReference>
<protein>
    <recommendedName>
        <fullName evidence="8">3'-5' exonuclease</fullName>
    </recommendedName>
    <alternativeName>
        <fullName evidence="9">Werner Syndrome-like exonuclease</fullName>
    </alternativeName>
</protein>
<organism evidence="11 12">
    <name type="scientific">Phaseolus coccineus</name>
    <name type="common">Scarlet runner bean</name>
    <name type="synonym">Phaseolus multiflorus</name>
    <dbReference type="NCBI Taxonomy" id="3886"/>
    <lineage>
        <taxon>Eukaryota</taxon>
        <taxon>Viridiplantae</taxon>
        <taxon>Streptophyta</taxon>
        <taxon>Embryophyta</taxon>
        <taxon>Tracheophyta</taxon>
        <taxon>Spermatophyta</taxon>
        <taxon>Magnoliopsida</taxon>
        <taxon>eudicotyledons</taxon>
        <taxon>Gunneridae</taxon>
        <taxon>Pentapetalae</taxon>
        <taxon>rosids</taxon>
        <taxon>fabids</taxon>
        <taxon>Fabales</taxon>
        <taxon>Fabaceae</taxon>
        <taxon>Papilionoideae</taxon>
        <taxon>50 kb inversion clade</taxon>
        <taxon>NPAAA clade</taxon>
        <taxon>indigoferoid/millettioid clade</taxon>
        <taxon>Phaseoleae</taxon>
        <taxon>Phaseolus</taxon>
    </lineage>
</organism>
<feature type="domain" description="3'-5' exonuclease" evidence="10">
    <location>
        <begin position="83"/>
        <end position="268"/>
    </location>
</feature>
<dbReference type="InterPro" id="IPR002562">
    <property type="entry name" value="3'-5'_exonuclease_dom"/>
</dbReference>
<evidence type="ECO:0000259" key="10">
    <source>
        <dbReference type="SMART" id="SM00474"/>
    </source>
</evidence>
<name>A0AAN9RS07_PHACN</name>
<dbReference type="GO" id="GO:0003676">
    <property type="term" value="F:nucleic acid binding"/>
    <property type="evidence" value="ECO:0007669"/>
    <property type="project" value="InterPro"/>
</dbReference>
<dbReference type="InterPro" id="IPR051132">
    <property type="entry name" value="3-5_Exonuclease_domain"/>
</dbReference>
<dbReference type="Gene3D" id="3.30.420.10">
    <property type="entry name" value="Ribonuclease H-like superfamily/Ribonuclease H"/>
    <property type="match status" value="1"/>
</dbReference>
<reference evidence="11 12" key="1">
    <citation type="submission" date="2024-01" db="EMBL/GenBank/DDBJ databases">
        <title>The genomes of 5 underutilized Papilionoideae crops provide insights into root nodulation and disease resistanc.</title>
        <authorList>
            <person name="Jiang F."/>
        </authorList>
    </citation>
    <scope>NUCLEOTIDE SEQUENCE [LARGE SCALE GENOMIC DNA]</scope>
    <source>
        <strain evidence="11">JINMINGXINNONG_FW02</strain>
        <tissue evidence="11">Leaves</tissue>
    </source>
</reference>
<gene>
    <name evidence="11" type="ORF">VNO80_05102</name>
</gene>
<dbReference type="AlphaFoldDB" id="A0AAN9RS07"/>
<dbReference type="Proteomes" id="UP001374584">
    <property type="component" value="Unassembled WGS sequence"/>
</dbReference>
<dbReference type="PANTHER" id="PTHR13620">
    <property type="entry name" value="3-5 EXONUCLEASE"/>
    <property type="match status" value="1"/>
</dbReference>
<dbReference type="EMBL" id="JAYMYR010000002">
    <property type="protein sequence ID" value="KAK7379638.1"/>
    <property type="molecule type" value="Genomic_DNA"/>
</dbReference>
<proteinExistence type="predicted"/>
<comment type="caution">
    <text evidence="11">The sequence shown here is derived from an EMBL/GenBank/DDBJ whole genome shotgun (WGS) entry which is preliminary data.</text>
</comment>
<evidence type="ECO:0000313" key="11">
    <source>
        <dbReference type="EMBL" id="KAK7379638.1"/>
    </source>
</evidence>
<evidence type="ECO:0000313" key="12">
    <source>
        <dbReference type="Proteomes" id="UP001374584"/>
    </source>
</evidence>
<evidence type="ECO:0000256" key="8">
    <source>
        <dbReference type="ARBA" id="ARBA00040531"/>
    </source>
</evidence>
<dbReference type="FunFam" id="3.30.420.10:FF:000114">
    <property type="entry name" value="Werner Syndrome-like exonuclease"/>
    <property type="match status" value="1"/>
</dbReference>
<keyword evidence="3" id="KW-0479">Metal-binding</keyword>
<dbReference type="Pfam" id="PF01612">
    <property type="entry name" value="DNA_pol_A_exo1"/>
    <property type="match status" value="1"/>
</dbReference>
<evidence type="ECO:0000256" key="2">
    <source>
        <dbReference type="ARBA" id="ARBA00022722"/>
    </source>
</evidence>
<dbReference type="GO" id="GO:0005634">
    <property type="term" value="C:nucleus"/>
    <property type="evidence" value="ECO:0007669"/>
    <property type="project" value="UniProtKB-SubCell"/>
</dbReference>
<keyword evidence="5" id="KW-0269">Exonuclease</keyword>
<dbReference type="PANTHER" id="PTHR13620:SF109">
    <property type="entry name" value="3'-5' EXONUCLEASE"/>
    <property type="match status" value="1"/>
</dbReference>
<comment type="subcellular location">
    <subcellularLocation>
        <location evidence="1">Nucleus</location>
    </subcellularLocation>
</comment>
<dbReference type="GO" id="GO:0006139">
    <property type="term" value="P:nucleobase-containing compound metabolic process"/>
    <property type="evidence" value="ECO:0007669"/>
    <property type="project" value="InterPro"/>
</dbReference>
<dbReference type="GO" id="GO:0008408">
    <property type="term" value="F:3'-5' exonuclease activity"/>
    <property type="evidence" value="ECO:0007669"/>
    <property type="project" value="InterPro"/>
</dbReference>
<evidence type="ECO:0000256" key="3">
    <source>
        <dbReference type="ARBA" id="ARBA00022723"/>
    </source>
</evidence>
<sequence length="286" mass="32035">MKNVAAEESGFTRLASFVCDCEPFTEEELEGIEASLSNPNIKRRFNDLTPRRRRLPASLIALQPPLPGYSRMRLPAIKFNGRIMYSRTFDSVEKAAAKLLQALDEKNREIMQIAFGFDIEWKPSFTKGVPPGKVAVMQICADSSHCHVLHLIHSGIPRNLQLLLEDPTVLKVGVGIDGDAVKVFRDYKISVKGVMDLSLQANQKLGGDHKWGLSSLTEKLLSKQLKKPNKIRLGNWESPVLSKEQLEYAATDAFVSWHLYQAIKDLPDAHDVTDRSVEVDDGLVQK</sequence>
<keyword evidence="2" id="KW-0540">Nuclease</keyword>
<evidence type="ECO:0000256" key="6">
    <source>
        <dbReference type="ARBA" id="ARBA00022842"/>
    </source>
</evidence>
<dbReference type="SUPFAM" id="SSF53098">
    <property type="entry name" value="Ribonuclease H-like"/>
    <property type="match status" value="1"/>
</dbReference>
<evidence type="ECO:0000256" key="1">
    <source>
        <dbReference type="ARBA" id="ARBA00004123"/>
    </source>
</evidence>
<keyword evidence="12" id="KW-1185">Reference proteome</keyword>
<accession>A0AAN9RS07</accession>
<evidence type="ECO:0000256" key="7">
    <source>
        <dbReference type="ARBA" id="ARBA00023242"/>
    </source>
</evidence>
<keyword evidence="4" id="KW-0378">Hydrolase</keyword>
<evidence type="ECO:0000256" key="9">
    <source>
        <dbReference type="ARBA" id="ARBA00042761"/>
    </source>
</evidence>
<dbReference type="InterPro" id="IPR036397">
    <property type="entry name" value="RNaseH_sf"/>
</dbReference>
<dbReference type="CDD" id="cd06141">
    <property type="entry name" value="WRN_exo"/>
    <property type="match status" value="1"/>
</dbReference>
<evidence type="ECO:0000256" key="5">
    <source>
        <dbReference type="ARBA" id="ARBA00022839"/>
    </source>
</evidence>
<dbReference type="SMART" id="SM00474">
    <property type="entry name" value="35EXOc"/>
    <property type="match status" value="1"/>
</dbReference>
<keyword evidence="7" id="KW-0539">Nucleus</keyword>
<keyword evidence="6" id="KW-0460">Magnesium</keyword>
<evidence type="ECO:0000256" key="4">
    <source>
        <dbReference type="ARBA" id="ARBA00022801"/>
    </source>
</evidence>